<dbReference type="SUPFAM" id="SSF52980">
    <property type="entry name" value="Restriction endonuclease-like"/>
    <property type="match status" value="1"/>
</dbReference>
<evidence type="ECO:0000259" key="2">
    <source>
        <dbReference type="Pfam" id="PF22665"/>
    </source>
</evidence>
<dbReference type="Pfam" id="PF19810">
    <property type="entry name" value="HFX_2341_N"/>
    <property type="match status" value="1"/>
</dbReference>
<evidence type="ECO:0000313" key="4">
    <source>
        <dbReference type="Proteomes" id="UP000655759"/>
    </source>
</evidence>
<dbReference type="Gene3D" id="3.40.50.10770">
    <property type="entry name" value="Hypothetical protein VC1899 like domain (Restriction endonuclease-like)"/>
    <property type="match status" value="1"/>
</dbReference>
<dbReference type="RefSeq" id="WP_205097661.1">
    <property type="nucleotide sequence ID" value="NZ_CAJNAQ010000002.1"/>
</dbReference>
<protein>
    <submittedName>
        <fullName evidence="3">Uncharacterized protein</fullName>
    </submittedName>
</protein>
<dbReference type="InterPro" id="IPR054162">
    <property type="entry name" value="DUF6293_C"/>
</dbReference>
<dbReference type="AlphaFoldDB" id="A0A812F3L4"/>
<gene>
    <name evidence="3" type="ORF">NUZ5A_20077</name>
</gene>
<dbReference type="Pfam" id="PF22665">
    <property type="entry name" value="WHD_DUF6293"/>
    <property type="match status" value="1"/>
</dbReference>
<feature type="domain" description="DUF6293" evidence="2">
    <location>
        <begin position="154"/>
        <end position="250"/>
    </location>
</feature>
<dbReference type="EMBL" id="CAJNAQ010000002">
    <property type="protein sequence ID" value="CAE6485962.1"/>
    <property type="molecule type" value="Genomic_DNA"/>
</dbReference>
<feature type="domain" description="HFX-2341-like N-terminal" evidence="1">
    <location>
        <begin position="14"/>
        <end position="137"/>
    </location>
</feature>
<reference evidence="3" key="1">
    <citation type="submission" date="2021-02" db="EMBL/GenBank/DDBJ databases">
        <authorList>
            <person name="Han P."/>
        </authorList>
    </citation>
    <scope>NUCLEOTIDE SEQUENCE</scope>
    <source>
        <strain evidence="3">Candidatus Nitrosotenuis uzonensis 5A</strain>
    </source>
</reference>
<accession>A0A812F3L4</accession>
<evidence type="ECO:0000259" key="1">
    <source>
        <dbReference type="Pfam" id="PF19810"/>
    </source>
</evidence>
<evidence type="ECO:0000313" key="3">
    <source>
        <dbReference type="EMBL" id="CAE6485962.1"/>
    </source>
</evidence>
<dbReference type="InterPro" id="IPR046260">
    <property type="entry name" value="HFX_2341-like_N"/>
</dbReference>
<organism evidence="3 4">
    <name type="scientific">Candidatus Nitrosotenuis uzonensis</name>
    <dbReference type="NCBI Taxonomy" id="1407055"/>
    <lineage>
        <taxon>Archaea</taxon>
        <taxon>Nitrososphaerota</taxon>
        <taxon>Candidatus Nitrosotenuis</taxon>
    </lineage>
</organism>
<proteinExistence type="predicted"/>
<sequence length="252" mass="29108">MHTVDTIMSNSNLRVHVAPVGFEIDRIVIPAKQRKADKVWLLVHENKAEDKARPFVEKIQKQLQKANIEVVIEYHDRLDLFKIIKSIKQIIEKEKGNNVYVNLASGSKIQAIGCMMACMMFNSQKNVYPFYVEAKDYLGFKGPISTGIKSINDIPPYEIQIPDEKHIHALKIIKEKGWRLTKKDMARLADEQKLITVNAEEDNYSQARFASLDKNIIQPLLEKWKFIKVEKVGRARWIEMTEEGKNAAEFLI</sequence>
<dbReference type="InterPro" id="IPR011335">
    <property type="entry name" value="Restrct_endonuc-II-like"/>
</dbReference>
<comment type="caution">
    <text evidence="3">The sequence shown here is derived from an EMBL/GenBank/DDBJ whole genome shotgun (WGS) entry which is preliminary data.</text>
</comment>
<dbReference type="Proteomes" id="UP000655759">
    <property type="component" value="Unassembled WGS sequence"/>
</dbReference>
<name>A0A812F3L4_9ARCH</name>